<dbReference type="Proteomes" id="UP001558713">
    <property type="component" value="Unassembled WGS sequence"/>
</dbReference>
<keyword evidence="3" id="KW-0863">Zinc-finger</keyword>
<dbReference type="InterPro" id="IPR058939">
    <property type="entry name" value="Mtase_EDM2"/>
</dbReference>
<accession>A0ABD1B1C3</accession>
<dbReference type="InterPro" id="IPR001965">
    <property type="entry name" value="Znf_PHD"/>
</dbReference>
<evidence type="ECO:0000313" key="7">
    <source>
        <dbReference type="EMBL" id="KAL1212777.1"/>
    </source>
</evidence>
<dbReference type="SMART" id="SM00249">
    <property type="entry name" value="PHD"/>
    <property type="match status" value="3"/>
</dbReference>
<evidence type="ECO:0000256" key="2">
    <source>
        <dbReference type="ARBA" id="ARBA00022737"/>
    </source>
</evidence>
<dbReference type="InterPro" id="IPR055198">
    <property type="entry name" value="NSD_PHD"/>
</dbReference>
<keyword evidence="8" id="KW-1185">Reference proteome</keyword>
<proteinExistence type="predicted"/>
<dbReference type="SUPFAM" id="SSF53335">
    <property type="entry name" value="S-adenosyl-L-methionine-dependent methyltransferases"/>
    <property type="match status" value="1"/>
</dbReference>
<dbReference type="Pfam" id="PF22908">
    <property type="entry name" value="PHD_NSD"/>
    <property type="match status" value="1"/>
</dbReference>
<dbReference type="AlphaFoldDB" id="A0ABD1B1C3"/>
<dbReference type="InterPro" id="IPR029063">
    <property type="entry name" value="SAM-dependent_MTases_sf"/>
</dbReference>
<keyword evidence="1" id="KW-0479">Metal-binding</keyword>
<feature type="domain" description="Zinc finger PHD-type" evidence="6">
    <location>
        <begin position="308"/>
        <end position="374"/>
    </location>
</feature>
<dbReference type="GO" id="GO:0008270">
    <property type="term" value="F:zinc ion binding"/>
    <property type="evidence" value="ECO:0007669"/>
    <property type="project" value="UniProtKB-KW"/>
</dbReference>
<keyword evidence="4" id="KW-0862">Zinc</keyword>
<evidence type="ECO:0000256" key="5">
    <source>
        <dbReference type="SAM" id="MobiDB-lite"/>
    </source>
</evidence>
<reference evidence="7 8" key="1">
    <citation type="submission" date="2024-04" db="EMBL/GenBank/DDBJ databases">
        <title>Genome assembly C_amara_ONT_v2.</title>
        <authorList>
            <person name="Yant L."/>
            <person name="Moore C."/>
            <person name="Slenker M."/>
        </authorList>
    </citation>
    <scope>NUCLEOTIDE SEQUENCE [LARGE SCALE GENOMIC DNA]</scope>
    <source>
        <tissue evidence="7">Leaf</tissue>
    </source>
</reference>
<dbReference type="EMBL" id="JBANAX010000362">
    <property type="protein sequence ID" value="KAL1212777.1"/>
    <property type="molecule type" value="Genomic_DNA"/>
</dbReference>
<evidence type="ECO:0000259" key="6">
    <source>
        <dbReference type="SMART" id="SM00249"/>
    </source>
</evidence>
<dbReference type="Gene3D" id="3.30.40.10">
    <property type="entry name" value="Zinc/RING finger domain, C3HC4 (zinc finger)"/>
    <property type="match status" value="2"/>
</dbReference>
<evidence type="ECO:0000256" key="3">
    <source>
        <dbReference type="ARBA" id="ARBA00022771"/>
    </source>
</evidence>
<dbReference type="GO" id="GO:0006338">
    <property type="term" value="P:chromatin remodeling"/>
    <property type="evidence" value="ECO:0007669"/>
    <property type="project" value="UniProtKB-ARBA"/>
</dbReference>
<dbReference type="CDD" id="cd15565">
    <property type="entry name" value="PHD2_NSD"/>
    <property type="match status" value="1"/>
</dbReference>
<sequence length="925" mass="105439">MASSDEEGEILPEYVSDYDFVDLNEIHIKFCVLPVKWHSEEDDSSSDCSSELSVFVRGNTNCGDASFCKLVTAWKFDLSLDENPKIDVLLHGMHWITLDKPKMSYETLIRTILVTLQFLHFVKRNPEASMNDVWNSLHNVDGVQPSEEDLSDHVSLLCEAMKRDEDLTKSKCLLTFLEKTSQTTLIEEELPMHHQEDAQTPIEEELPSHHQEDAQTPMEQNFVVDNMTDEENSSDDDSEANLQFDPVCSICDNGGYVLCCEGSCLRSFHPTIADGTESACESLGFTDETQVHTLGTYLCSNCLHKQHQCYACGQLGSSDENASQEVFPCSASNCGHFYHPKCVARLIYADDQIKSKELQTKIAARDSFACPLHTCKVCNLSENKNEYPLHFAVCRRCPKAYHRKCLPREITSELNCDEETFQRSWERLLPYNRILIYCLDHEIASHILTPARDHLIFPDISGQRRTLIHGLAQFKEDVPSRVTDPKHHGGLFDRLGINDACRKPERSFSVDDYLKKRKMEDSSGIFLPKAEVPSASAKPIRVDKEVDKDMDRVLGIIDSVNSSFNFDEFVKSRGAATHVKCYRTGNDVSRNITTGLVQTHVNAARAALKMFEEGDHRAARAIFDPDILLELMKHKRKLEIYLSPFLHGMRYTSFGRHFTKNEKLKEIVERLHWYVQSGDTVVDFCCGSNDFSCLMKEKLAKTGKSCFFKNFDLIPPKNNFNFEKRDWLTVKPEELPDGSQLIMGLNPPFGHKASLANTFIRKALEFKPKLLILIVPNETKRVDYIADYDLIWEDSNLLSGMSFYLPGSLDANNKTIEQWNNIPPPLYLWSRKDWSRSHKVRALDQGHIIQMHHSTYNANIPQGHGKNGMVQDMDISPPLPPPPPRYGRSPPPRYGRPPPPPPPRYDPPPPWYGRPPPPPPPPRYY</sequence>
<evidence type="ECO:0000313" key="8">
    <source>
        <dbReference type="Proteomes" id="UP001558713"/>
    </source>
</evidence>
<dbReference type="InterPro" id="IPR055197">
    <property type="entry name" value="PHDvar_NSD"/>
</dbReference>
<dbReference type="PANTHER" id="PTHR46235:SF13">
    <property type="entry name" value="EDM2-LIKE PROTEIN1"/>
    <property type="match status" value="1"/>
</dbReference>
<gene>
    <name evidence="7" type="ORF">V5N11_021329</name>
</gene>
<feature type="compositionally biased region" description="Pro residues" evidence="5">
    <location>
        <begin position="877"/>
        <end position="925"/>
    </location>
</feature>
<protein>
    <submittedName>
        <fullName evidence="7">Protein ENHANCED DOWNY MILDEW 2</fullName>
    </submittedName>
</protein>
<organism evidence="7 8">
    <name type="scientific">Cardamine amara subsp. amara</name>
    <dbReference type="NCBI Taxonomy" id="228776"/>
    <lineage>
        <taxon>Eukaryota</taxon>
        <taxon>Viridiplantae</taxon>
        <taxon>Streptophyta</taxon>
        <taxon>Embryophyta</taxon>
        <taxon>Tracheophyta</taxon>
        <taxon>Spermatophyta</taxon>
        <taxon>Magnoliopsida</taxon>
        <taxon>eudicotyledons</taxon>
        <taxon>Gunneridae</taxon>
        <taxon>Pentapetalae</taxon>
        <taxon>rosids</taxon>
        <taxon>malvids</taxon>
        <taxon>Brassicales</taxon>
        <taxon>Brassicaceae</taxon>
        <taxon>Cardamineae</taxon>
        <taxon>Cardamine</taxon>
    </lineage>
</organism>
<evidence type="ECO:0000256" key="4">
    <source>
        <dbReference type="ARBA" id="ARBA00022833"/>
    </source>
</evidence>
<name>A0ABD1B1C3_CARAN</name>
<dbReference type="InterPro" id="IPR013083">
    <property type="entry name" value="Znf_RING/FYVE/PHD"/>
</dbReference>
<comment type="caution">
    <text evidence="7">The sequence shown here is derived from an EMBL/GenBank/DDBJ whole genome shotgun (WGS) entry which is preliminary data.</text>
</comment>
<dbReference type="Pfam" id="PF26055">
    <property type="entry name" value="Mtase_EDM2"/>
    <property type="match status" value="1"/>
</dbReference>
<keyword evidence="2" id="KW-0677">Repeat</keyword>
<dbReference type="PANTHER" id="PTHR46235">
    <property type="entry name" value="PHD FINGER-CONTAINING PROTEIN DDB_G0268158"/>
    <property type="match status" value="1"/>
</dbReference>
<dbReference type="Pfam" id="PF23004">
    <property type="entry name" value="PHDvar_NSD"/>
    <property type="match status" value="1"/>
</dbReference>
<feature type="domain" description="Zinc finger PHD-type" evidence="6">
    <location>
        <begin position="247"/>
        <end position="303"/>
    </location>
</feature>
<feature type="region of interest" description="Disordered" evidence="5">
    <location>
        <begin position="857"/>
        <end position="925"/>
    </location>
</feature>
<feature type="domain" description="Zinc finger PHD-type" evidence="6">
    <location>
        <begin position="375"/>
        <end position="442"/>
    </location>
</feature>
<evidence type="ECO:0000256" key="1">
    <source>
        <dbReference type="ARBA" id="ARBA00022723"/>
    </source>
</evidence>